<dbReference type="Gene3D" id="3.30.70.1560">
    <property type="entry name" value="Alpha-L RNA-binding motif"/>
    <property type="match status" value="1"/>
</dbReference>
<evidence type="ECO:0000256" key="1">
    <source>
        <dbReference type="ARBA" id="ARBA00008348"/>
    </source>
</evidence>
<comment type="caution">
    <text evidence="5">The sequence shown here is derived from an EMBL/GenBank/DDBJ whole genome shotgun (WGS) entry which is preliminary data.</text>
</comment>
<reference evidence="5" key="1">
    <citation type="submission" date="2019-08" db="EMBL/GenBank/DDBJ databases">
        <authorList>
            <person name="Kucharzyk K."/>
            <person name="Murdoch R.W."/>
            <person name="Higgins S."/>
            <person name="Loffler F."/>
        </authorList>
    </citation>
    <scope>NUCLEOTIDE SEQUENCE</scope>
</reference>
<dbReference type="EMBL" id="VSSQ01006052">
    <property type="protein sequence ID" value="MPM31365.1"/>
    <property type="molecule type" value="Genomic_DNA"/>
</dbReference>
<protein>
    <submittedName>
        <fullName evidence="5">Ribosomal large subunit pseudouridine synthase B</fullName>
        <ecNumber evidence="5">5.4.99.22</ecNumber>
    </submittedName>
</protein>
<dbReference type="InterPro" id="IPR020094">
    <property type="entry name" value="TruA/RsuA/RluB/E/F_N"/>
</dbReference>
<dbReference type="Gene3D" id="3.30.70.580">
    <property type="entry name" value="Pseudouridine synthase I, catalytic domain, N-terminal subdomain"/>
    <property type="match status" value="1"/>
</dbReference>
<dbReference type="CDD" id="cd00165">
    <property type="entry name" value="S4"/>
    <property type="match status" value="1"/>
</dbReference>
<dbReference type="GO" id="GO:0006364">
    <property type="term" value="P:rRNA processing"/>
    <property type="evidence" value="ECO:0007669"/>
    <property type="project" value="UniProtKB-ARBA"/>
</dbReference>
<keyword evidence="2" id="KW-0694">RNA-binding</keyword>
<gene>
    <name evidence="5" type="primary">rluB_16</name>
    <name evidence="5" type="ORF">SDC9_77920</name>
</gene>
<name>A0A644YS03_9ZZZZ</name>
<dbReference type="FunFam" id="3.10.290.10:FF:000003">
    <property type="entry name" value="Pseudouridine synthase"/>
    <property type="match status" value="1"/>
</dbReference>
<dbReference type="CDD" id="cd02870">
    <property type="entry name" value="PseudoU_synth_RsuA_like"/>
    <property type="match status" value="1"/>
</dbReference>
<dbReference type="GO" id="GO:0005829">
    <property type="term" value="C:cytosol"/>
    <property type="evidence" value="ECO:0007669"/>
    <property type="project" value="UniProtKB-ARBA"/>
</dbReference>
<dbReference type="InterPro" id="IPR000748">
    <property type="entry name" value="PsdUridine_synth_RsuA/RluB/E/F"/>
</dbReference>
<sequence>MLRLQKYLAEAGVASRRGGEELITAGRVSVNGAVAQIGMSVDPERDTVTLDGKPVGRKEEIITVALYKPKGVVSTSEDPEGRKTVQEFVRDIPVRLYNVGRLDLNSEGLLLMTNDGELAYRMTHPKFAVEKTYYAVCDGKLTASEIALLVNGVQLEDGKTVPAKVEHVRPTKAGDTSFSITIHEGRNRQIRRMLEAVGHRTLRLKRERFGPITIGQMKPGDVRRLTEREVAALKKDLGMRSPK</sequence>
<dbReference type="SMART" id="SM00363">
    <property type="entry name" value="S4"/>
    <property type="match status" value="1"/>
</dbReference>
<dbReference type="SUPFAM" id="SSF55174">
    <property type="entry name" value="Alpha-L RNA-binding motif"/>
    <property type="match status" value="1"/>
</dbReference>
<dbReference type="InterPro" id="IPR002942">
    <property type="entry name" value="S4_RNA-bd"/>
</dbReference>
<dbReference type="PANTHER" id="PTHR47683">
    <property type="entry name" value="PSEUDOURIDINE SYNTHASE FAMILY PROTEIN-RELATED"/>
    <property type="match status" value="1"/>
</dbReference>
<organism evidence="5">
    <name type="scientific">bioreactor metagenome</name>
    <dbReference type="NCBI Taxonomy" id="1076179"/>
    <lineage>
        <taxon>unclassified sequences</taxon>
        <taxon>metagenomes</taxon>
        <taxon>ecological metagenomes</taxon>
    </lineage>
</organism>
<evidence type="ECO:0000256" key="2">
    <source>
        <dbReference type="ARBA" id="ARBA00022884"/>
    </source>
</evidence>
<dbReference type="SUPFAM" id="SSF55120">
    <property type="entry name" value="Pseudouridine synthase"/>
    <property type="match status" value="1"/>
</dbReference>
<proteinExistence type="inferred from homology"/>
<dbReference type="InterPro" id="IPR042092">
    <property type="entry name" value="PsdUridine_s_RsuA/RluB/E/F_cat"/>
</dbReference>
<dbReference type="InterPro" id="IPR050343">
    <property type="entry name" value="RsuA_PseudoU_synthase"/>
</dbReference>
<dbReference type="GO" id="GO:0003723">
    <property type="term" value="F:RNA binding"/>
    <property type="evidence" value="ECO:0007669"/>
    <property type="project" value="UniProtKB-KW"/>
</dbReference>
<dbReference type="Pfam" id="PF00849">
    <property type="entry name" value="PseudoU_synth_2"/>
    <property type="match status" value="1"/>
</dbReference>
<dbReference type="InterPro" id="IPR006145">
    <property type="entry name" value="PsdUridine_synth_RsuA/RluA"/>
</dbReference>
<keyword evidence="3 5" id="KW-0413">Isomerase</keyword>
<dbReference type="PROSITE" id="PS01149">
    <property type="entry name" value="PSI_RSU"/>
    <property type="match status" value="1"/>
</dbReference>
<dbReference type="Gene3D" id="3.10.290.10">
    <property type="entry name" value="RNA-binding S4 domain"/>
    <property type="match status" value="1"/>
</dbReference>
<dbReference type="NCBIfam" id="TIGR00093">
    <property type="entry name" value="pseudouridine synthase"/>
    <property type="match status" value="1"/>
</dbReference>
<evidence type="ECO:0000313" key="5">
    <source>
        <dbReference type="EMBL" id="MPM31365.1"/>
    </source>
</evidence>
<feature type="domain" description="RNA-binding S4" evidence="4">
    <location>
        <begin position="2"/>
        <end position="61"/>
    </location>
</feature>
<dbReference type="AlphaFoldDB" id="A0A644YS03"/>
<dbReference type="FunFam" id="3.30.70.1560:FF:000001">
    <property type="entry name" value="Pseudouridine synthase"/>
    <property type="match status" value="1"/>
</dbReference>
<evidence type="ECO:0000259" key="4">
    <source>
        <dbReference type="SMART" id="SM00363"/>
    </source>
</evidence>
<evidence type="ECO:0000256" key="3">
    <source>
        <dbReference type="ARBA" id="ARBA00023235"/>
    </source>
</evidence>
<dbReference type="GO" id="GO:0160139">
    <property type="term" value="F:23S rRNA pseudouridine(2605) synthase activity"/>
    <property type="evidence" value="ECO:0007669"/>
    <property type="project" value="UniProtKB-EC"/>
</dbReference>
<accession>A0A644YS03</accession>
<dbReference type="InterPro" id="IPR020103">
    <property type="entry name" value="PsdUridine_synth_cat_dom_sf"/>
</dbReference>
<dbReference type="Pfam" id="PF01479">
    <property type="entry name" value="S4"/>
    <property type="match status" value="1"/>
</dbReference>
<dbReference type="GO" id="GO:0001522">
    <property type="term" value="P:pseudouridine synthesis"/>
    <property type="evidence" value="ECO:0007669"/>
    <property type="project" value="InterPro"/>
</dbReference>
<dbReference type="InterPro" id="IPR018496">
    <property type="entry name" value="PsdUridine_synth_RsuA/RluB_CS"/>
</dbReference>
<dbReference type="InterPro" id="IPR036986">
    <property type="entry name" value="S4_RNA-bd_sf"/>
</dbReference>
<comment type="similarity">
    <text evidence="1">Belongs to the pseudouridine synthase RsuA family.</text>
</comment>
<dbReference type="PANTHER" id="PTHR47683:SF2">
    <property type="entry name" value="RNA-BINDING S4 DOMAIN-CONTAINING PROTEIN"/>
    <property type="match status" value="1"/>
</dbReference>
<dbReference type="PROSITE" id="PS50889">
    <property type="entry name" value="S4"/>
    <property type="match status" value="1"/>
</dbReference>
<dbReference type="EC" id="5.4.99.22" evidence="5"/>